<evidence type="ECO:0000256" key="4">
    <source>
        <dbReference type="ARBA" id="ARBA00022840"/>
    </source>
</evidence>
<gene>
    <name evidence="7" type="ORF">MKW94_013421</name>
</gene>
<dbReference type="PANTHER" id="PTHR12172">
    <property type="entry name" value="CELL CYCLE CHECKPOINT PROTEIN RAD17"/>
    <property type="match status" value="1"/>
</dbReference>
<dbReference type="InterPro" id="IPR004582">
    <property type="entry name" value="Checkpoint_prot_Rad17_Rad24"/>
</dbReference>
<name>A0AA41SEQ0_PAPNU</name>
<evidence type="ECO:0000313" key="7">
    <source>
        <dbReference type="EMBL" id="MCL7034061.1"/>
    </source>
</evidence>
<dbReference type="AlphaFoldDB" id="A0AA41SEQ0"/>
<dbReference type="GO" id="GO:0000077">
    <property type="term" value="P:DNA damage checkpoint signaling"/>
    <property type="evidence" value="ECO:0007669"/>
    <property type="project" value="TreeGrafter"/>
</dbReference>
<evidence type="ECO:0000256" key="1">
    <source>
        <dbReference type="ARBA" id="ARBA00004123"/>
    </source>
</evidence>
<dbReference type="GO" id="GO:0003689">
    <property type="term" value="F:DNA clamp loader activity"/>
    <property type="evidence" value="ECO:0007669"/>
    <property type="project" value="TreeGrafter"/>
</dbReference>
<feature type="non-terminal residue" evidence="7">
    <location>
        <position position="1"/>
    </location>
</feature>
<evidence type="ECO:0000313" key="8">
    <source>
        <dbReference type="Proteomes" id="UP001177140"/>
    </source>
</evidence>
<dbReference type="PANTHER" id="PTHR12172:SF1">
    <property type="entry name" value="P-LOOP CONTAINING NUCLEOSIDE TRIPHOSPHATE HYDROLASES SUPERFAMILY PROTEIN"/>
    <property type="match status" value="1"/>
</dbReference>
<keyword evidence="5" id="KW-0539">Nucleus</keyword>
<protein>
    <submittedName>
        <fullName evidence="7">Uncharacterized protein</fullName>
    </submittedName>
</protein>
<keyword evidence="2" id="KW-0547">Nucleotide-binding</keyword>
<keyword evidence="4" id="KW-0067">ATP-binding</keyword>
<dbReference type="GO" id="GO:0006281">
    <property type="term" value="P:DNA repair"/>
    <property type="evidence" value="ECO:0007669"/>
    <property type="project" value="InterPro"/>
</dbReference>
<evidence type="ECO:0000256" key="2">
    <source>
        <dbReference type="ARBA" id="ARBA00022741"/>
    </source>
</evidence>
<proteinExistence type="predicted"/>
<dbReference type="GO" id="GO:0005524">
    <property type="term" value="F:ATP binding"/>
    <property type="evidence" value="ECO:0007669"/>
    <property type="project" value="UniProtKB-KW"/>
</dbReference>
<dbReference type="GO" id="GO:0033314">
    <property type="term" value="P:mitotic DNA replication checkpoint signaling"/>
    <property type="evidence" value="ECO:0007669"/>
    <property type="project" value="TreeGrafter"/>
</dbReference>
<accession>A0AA41SEQ0</accession>
<keyword evidence="3" id="KW-0227">DNA damage</keyword>
<comment type="subcellular location">
    <subcellularLocation>
        <location evidence="1">Nucleus</location>
    </subcellularLocation>
</comment>
<dbReference type="GO" id="GO:0003682">
    <property type="term" value="F:chromatin binding"/>
    <property type="evidence" value="ECO:0007669"/>
    <property type="project" value="TreeGrafter"/>
</dbReference>
<dbReference type="GO" id="GO:0005634">
    <property type="term" value="C:nucleus"/>
    <property type="evidence" value="ECO:0007669"/>
    <property type="project" value="UniProtKB-SubCell"/>
</dbReference>
<keyword evidence="6" id="KW-0131">Cell cycle</keyword>
<sequence>DFIEMPTVPNAERDTVYWSDKQLEMTSTIVQHGLGYFAKESAKTGPNFGLKKTVDLAWEMFACTTNTTELGKVLTQELTPSQISCVGRGLENGPPRNIISSNSEIGEHLYNAIQVLVPPRLVLALRGSAFNDYVSSLGQISKFEASRLSDNIDKNRR</sequence>
<dbReference type="Proteomes" id="UP001177140">
    <property type="component" value="Unassembled WGS sequence"/>
</dbReference>
<evidence type="ECO:0000256" key="6">
    <source>
        <dbReference type="ARBA" id="ARBA00023306"/>
    </source>
</evidence>
<comment type="caution">
    <text evidence="7">The sequence shown here is derived from an EMBL/GenBank/DDBJ whole genome shotgun (WGS) entry which is preliminary data.</text>
</comment>
<evidence type="ECO:0000256" key="3">
    <source>
        <dbReference type="ARBA" id="ARBA00022763"/>
    </source>
</evidence>
<evidence type="ECO:0000256" key="5">
    <source>
        <dbReference type="ARBA" id="ARBA00023242"/>
    </source>
</evidence>
<feature type="non-terminal residue" evidence="7">
    <location>
        <position position="157"/>
    </location>
</feature>
<dbReference type="EMBL" id="JAJJMA010141570">
    <property type="protein sequence ID" value="MCL7034061.1"/>
    <property type="molecule type" value="Genomic_DNA"/>
</dbReference>
<keyword evidence="8" id="KW-1185">Reference proteome</keyword>
<reference evidence="7" key="1">
    <citation type="submission" date="2022-03" db="EMBL/GenBank/DDBJ databases">
        <title>A functionally conserved STORR gene fusion in Papaver species that diverged 16.8 million years ago.</title>
        <authorList>
            <person name="Catania T."/>
        </authorList>
    </citation>
    <scope>NUCLEOTIDE SEQUENCE</scope>
    <source>
        <strain evidence="7">S-191538</strain>
    </source>
</reference>
<organism evidence="7 8">
    <name type="scientific">Papaver nudicaule</name>
    <name type="common">Iceland poppy</name>
    <dbReference type="NCBI Taxonomy" id="74823"/>
    <lineage>
        <taxon>Eukaryota</taxon>
        <taxon>Viridiplantae</taxon>
        <taxon>Streptophyta</taxon>
        <taxon>Embryophyta</taxon>
        <taxon>Tracheophyta</taxon>
        <taxon>Spermatophyta</taxon>
        <taxon>Magnoliopsida</taxon>
        <taxon>Ranunculales</taxon>
        <taxon>Papaveraceae</taxon>
        <taxon>Papaveroideae</taxon>
        <taxon>Papaver</taxon>
    </lineage>
</organism>